<dbReference type="EMBL" id="JADGMS010000002">
    <property type="protein sequence ID" value="KAF9687143.1"/>
    <property type="molecule type" value="Genomic_DNA"/>
</dbReference>
<gene>
    <name evidence="1" type="ORF">SADUNF_Sadunf02G0063100</name>
</gene>
<dbReference type="AlphaFoldDB" id="A0A835N6F2"/>
<evidence type="ECO:0000313" key="1">
    <source>
        <dbReference type="EMBL" id="KAF9687143.1"/>
    </source>
</evidence>
<reference evidence="1 2" key="1">
    <citation type="submission" date="2020-10" db="EMBL/GenBank/DDBJ databases">
        <title>Plant Genome Project.</title>
        <authorList>
            <person name="Zhang R.-G."/>
        </authorList>
    </citation>
    <scope>NUCLEOTIDE SEQUENCE [LARGE SCALE GENOMIC DNA]</scope>
    <source>
        <strain evidence="1">FAFU-HL-1</strain>
        <tissue evidence="1">Leaf</tissue>
    </source>
</reference>
<keyword evidence="2" id="KW-1185">Reference proteome</keyword>
<sequence length="106" mass="11972">MFSSFLQCTTECYTKSSSVLHKVNPYHNFTAEETINMKSYRNVTRILKDAWLTLAAGLEKVRRSSMGHKLQFFVKKVKNFAFNASSDGRKKDSLLVIPSGNDCSLG</sequence>
<proteinExistence type="predicted"/>
<organism evidence="1 2">
    <name type="scientific">Salix dunnii</name>
    <dbReference type="NCBI Taxonomy" id="1413687"/>
    <lineage>
        <taxon>Eukaryota</taxon>
        <taxon>Viridiplantae</taxon>
        <taxon>Streptophyta</taxon>
        <taxon>Embryophyta</taxon>
        <taxon>Tracheophyta</taxon>
        <taxon>Spermatophyta</taxon>
        <taxon>Magnoliopsida</taxon>
        <taxon>eudicotyledons</taxon>
        <taxon>Gunneridae</taxon>
        <taxon>Pentapetalae</taxon>
        <taxon>rosids</taxon>
        <taxon>fabids</taxon>
        <taxon>Malpighiales</taxon>
        <taxon>Salicaceae</taxon>
        <taxon>Saliceae</taxon>
        <taxon>Salix</taxon>
    </lineage>
</organism>
<protein>
    <submittedName>
        <fullName evidence="1">Uncharacterized protein</fullName>
    </submittedName>
</protein>
<evidence type="ECO:0000313" key="2">
    <source>
        <dbReference type="Proteomes" id="UP000657918"/>
    </source>
</evidence>
<name>A0A835N6F2_9ROSI</name>
<accession>A0A835N6F2</accession>
<comment type="caution">
    <text evidence="1">The sequence shown here is derived from an EMBL/GenBank/DDBJ whole genome shotgun (WGS) entry which is preliminary data.</text>
</comment>
<dbReference type="Proteomes" id="UP000657918">
    <property type="component" value="Unassembled WGS sequence"/>
</dbReference>